<accession>A0A674MEI4</accession>
<evidence type="ECO:0000259" key="6">
    <source>
        <dbReference type="PROSITE" id="PS50878"/>
    </source>
</evidence>
<dbReference type="InterPro" id="IPR043128">
    <property type="entry name" value="Rev_trsase/Diguanyl_cyclase"/>
</dbReference>
<dbReference type="InterPro" id="IPR051320">
    <property type="entry name" value="Viral_Replic_Matur_Polypro"/>
</dbReference>
<reference evidence="7" key="3">
    <citation type="submission" date="2025-09" db="UniProtKB">
        <authorList>
            <consortium name="Ensembl"/>
        </authorList>
    </citation>
    <scope>IDENTIFICATION</scope>
</reference>
<dbReference type="Pfam" id="PF00078">
    <property type="entry name" value="RVT_1"/>
    <property type="match status" value="1"/>
</dbReference>
<keyword evidence="3" id="KW-0378">Hydrolase</keyword>
<evidence type="ECO:0000259" key="5">
    <source>
        <dbReference type="PROSITE" id="PS50175"/>
    </source>
</evidence>
<dbReference type="OMA" id="IYCTPDG"/>
<dbReference type="InParanoid" id="A0A674MEI4"/>
<keyword evidence="8" id="KW-1185">Reference proteome</keyword>
<dbReference type="AlphaFoldDB" id="A0A674MEI4"/>
<dbReference type="GeneTree" id="ENSGT00940000163417"/>
<name>A0A674MEI4_TAKRU</name>
<feature type="domain" description="Peptidase A2" evidence="5">
    <location>
        <begin position="9"/>
        <end position="84"/>
    </location>
</feature>
<protein>
    <recommendedName>
        <fullName evidence="2">ribonuclease H</fullName>
        <ecNumber evidence="2">3.1.26.4</ecNumber>
    </recommendedName>
</protein>
<dbReference type="GO" id="GO:0006508">
    <property type="term" value="P:proteolysis"/>
    <property type="evidence" value="ECO:0007669"/>
    <property type="project" value="InterPro"/>
</dbReference>
<dbReference type="Gene3D" id="3.10.10.10">
    <property type="entry name" value="HIV Type 1 Reverse Transcriptase, subunit A, domain 1"/>
    <property type="match status" value="1"/>
</dbReference>
<reference evidence="7 8" key="1">
    <citation type="journal article" date="2011" name="Genome Biol. Evol.">
        <title>Integration of the genetic map and genome assembly of fugu facilitates insights into distinct features of genome evolution in teleosts and mammals.</title>
        <authorList>
            <person name="Kai W."/>
            <person name="Kikuchi K."/>
            <person name="Tohari S."/>
            <person name="Chew A.K."/>
            <person name="Tay A."/>
            <person name="Fujiwara A."/>
            <person name="Hosoya S."/>
            <person name="Suetake H."/>
            <person name="Naruse K."/>
            <person name="Brenner S."/>
            <person name="Suzuki Y."/>
            <person name="Venkatesh B."/>
        </authorList>
    </citation>
    <scope>NUCLEOTIDE SEQUENCE [LARGE SCALE GENOMIC DNA]</scope>
</reference>
<evidence type="ECO:0000256" key="1">
    <source>
        <dbReference type="ARBA" id="ARBA00010879"/>
    </source>
</evidence>
<feature type="domain" description="Reverse transcriptase" evidence="6">
    <location>
        <begin position="174"/>
        <end position="335"/>
    </location>
</feature>
<dbReference type="Ensembl" id="ENSTRUT00000076729.1">
    <property type="protein sequence ID" value="ENSTRUP00000059842.1"/>
    <property type="gene ID" value="ENSTRUG00000027676.1"/>
</dbReference>
<dbReference type="SUPFAM" id="SSF50630">
    <property type="entry name" value="Acid proteases"/>
    <property type="match status" value="1"/>
</dbReference>
<dbReference type="GO" id="GO:0004190">
    <property type="term" value="F:aspartic-type endopeptidase activity"/>
    <property type="evidence" value="ECO:0007669"/>
    <property type="project" value="InterPro"/>
</dbReference>
<reference evidence="7" key="2">
    <citation type="submission" date="2025-08" db="UniProtKB">
        <authorList>
            <consortium name="Ensembl"/>
        </authorList>
    </citation>
    <scope>IDENTIFICATION</scope>
</reference>
<dbReference type="Proteomes" id="UP000005226">
    <property type="component" value="Chromosome 17"/>
</dbReference>
<dbReference type="InterPro" id="IPR018061">
    <property type="entry name" value="Retropepsins"/>
</dbReference>
<feature type="signal peptide" evidence="4">
    <location>
        <begin position="1"/>
        <end position="18"/>
    </location>
</feature>
<sequence length="335" mass="37117">MTTVEGVLLWFLVDTGAGKTVVKDAVPHIRKSTNTKGVRSANGVVNKARLSEDVNIIDPVSGLRAKTQVILSPQCPVNLLGRDLISQLRIALLPGKKGQIKIQRLFILTGKEEERLSALSPKWWSEGPADVGLIKGAEPVKIRPKSDYRPHQRQYPLKPDAQEGIKPVLQSLLKAGVIRESNDSPVNTPLFPVKKAPPSNGWRIVQDLQAVNAAVIQRAPIVPDPSTLLNDIRSDGKLFSVIDISNAFFSIPVHPDSQFWFAFTFQGKQYTWTRLPQGYCESPTIFSQVMSSCMSKFNTPKGSQILLYVDDILLVSDTEEHCWIDTIALLEFLAN</sequence>
<dbReference type="InterPro" id="IPR000477">
    <property type="entry name" value="RT_dom"/>
</dbReference>
<evidence type="ECO:0000256" key="4">
    <source>
        <dbReference type="SAM" id="SignalP"/>
    </source>
</evidence>
<dbReference type="SUPFAM" id="SSF56672">
    <property type="entry name" value="DNA/RNA polymerases"/>
    <property type="match status" value="1"/>
</dbReference>
<evidence type="ECO:0000256" key="2">
    <source>
        <dbReference type="ARBA" id="ARBA00012180"/>
    </source>
</evidence>
<dbReference type="Pfam" id="PF00077">
    <property type="entry name" value="RVP"/>
    <property type="match status" value="1"/>
</dbReference>
<feature type="chain" id="PRO_5025626489" description="ribonuclease H" evidence="4">
    <location>
        <begin position="19"/>
        <end position="335"/>
    </location>
</feature>
<dbReference type="GO" id="GO:0004523">
    <property type="term" value="F:RNA-DNA hybrid ribonuclease activity"/>
    <property type="evidence" value="ECO:0007669"/>
    <property type="project" value="UniProtKB-EC"/>
</dbReference>
<organism evidence="7 8">
    <name type="scientific">Takifugu rubripes</name>
    <name type="common">Japanese pufferfish</name>
    <name type="synonym">Fugu rubripes</name>
    <dbReference type="NCBI Taxonomy" id="31033"/>
    <lineage>
        <taxon>Eukaryota</taxon>
        <taxon>Metazoa</taxon>
        <taxon>Chordata</taxon>
        <taxon>Craniata</taxon>
        <taxon>Vertebrata</taxon>
        <taxon>Euteleostomi</taxon>
        <taxon>Actinopterygii</taxon>
        <taxon>Neopterygii</taxon>
        <taxon>Teleostei</taxon>
        <taxon>Neoteleostei</taxon>
        <taxon>Acanthomorphata</taxon>
        <taxon>Eupercaria</taxon>
        <taxon>Tetraodontiformes</taxon>
        <taxon>Tetradontoidea</taxon>
        <taxon>Tetraodontidae</taxon>
        <taxon>Takifugu</taxon>
    </lineage>
</organism>
<proteinExistence type="inferred from homology"/>
<dbReference type="PROSITE" id="PS50878">
    <property type="entry name" value="RT_POL"/>
    <property type="match status" value="1"/>
</dbReference>
<dbReference type="PROSITE" id="PS50175">
    <property type="entry name" value="ASP_PROT_RETROV"/>
    <property type="match status" value="1"/>
</dbReference>
<dbReference type="InterPro" id="IPR043502">
    <property type="entry name" value="DNA/RNA_pol_sf"/>
</dbReference>
<evidence type="ECO:0000313" key="7">
    <source>
        <dbReference type="Ensembl" id="ENSTRUP00000059842.1"/>
    </source>
</evidence>
<dbReference type="InterPro" id="IPR021109">
    <property type="entry name" value="Peptidase_aspartic_dom_sf"/>
</dbReference>
<comment type="similarity">
    <text evidence="1">Belongs to the beta type-B retroviral polymerase family. HERV class-II K(HML-2) pol subfamily.</text>
</comment>
<dbReference type="EC" id="3.1.26.4" evidence="2"/>
<dbReference type="Gene3D" id="2.40.70.10">
    <property type="entry name" value="Acid Proteases"/>
    <property type="match status" value="1"/>
</dbReference>
<keyword evidence="4" id="KW-0732">Signal</keyword>
<dbReference type="Gene3D" id="3.30.70.270">
    <property type="match status" value="1"/>
</dbReference>
<dbReference type="PANTHER" id="PTHR33064:SF37">
    <property type="entry name" value="RIBONUCLEASE H"/>
    <property type="match status" value="1"/>
</dbReference>
<dbReference type="InterPro" id="IPR001995">
    <property type="entry name" value="Peptidase_A2_cat"/>
</dbReference>
<evidence type="ECO:0000256" key="3">
    <source>
        <dbReference type="ARBA" id="ARBA00022801"/>
    </source>
</evidence>
<evidence type="ECO:0000313" key="8">
    <source>
        <dbReference type="Proteomes" id="UP000005226"/>
    </source>
</evidence>
<dbReference type="PANTHER" id="PTHR33064">
    <property type="entry name" value="POL PROTEIN"/>
    <property type="match status" value="1"/>
</dbReference>